<dbReference type="InterPro" id="IPR011051">
    <property type="entry name" value="RmlC_Cupin_sf"/>
</dbReference>
<dbReference type="STRING" id="1182545.A0A072PPQ4"/>
<dbReference type="Proteomes" id="UP000027920">
    <property type="component" value="Unassembled WGS sequence"/>
</dbReference>
<keyword evidence="4" id="KW-1185">Reference proteome</keyword>
<feature type="region of interest" description="Disordered" evidence="1">
    <location>
        <begin position="1"/>
        <end position="24"/>
    </location>
</feature>
<dbReference type="OrthoDB" id="5840532at2759"/>
<dbReference type="GeneID" id="25280343"/>
<evidence type="ECO:0000259" key="2">
    <source>
        <dbReference type="Pfam" id="PF07883"/>
    </source>
</evidence>
<evidence type="ECO:0000256" key="1">
    <source>
        <dbReference type="SAM" id="MobiDB-lite"/>
    </source>
</evidence>
<dbReference type="Gene3D" id="2.60.120.10">
    <property type="entry name" value="Jelly Rolls"/>
    <property type="match status" value="1"/>
</dbReference>
<protein>
    <recommendedName>
        <fullName evidence="2">Cupin type-2 domain-containing protein</fullName>
    </recommendedName>
</protein>
<dbReference type="VEuPathDB" id="FungiDB:A1O9_05417"/>
<dbReference type="InterPro" id="IPR013096">
    <property type="entry name" value="Cupin_2"/>
</dbReference>
<dbReference type="PANTHER" id="PTHR36156:SF3">
    <property type="entry name" value="CUPIN 2 CONSERVED BARREL DOMAIN-CONTAINING PROTEIN"/>
    <property type="match status" value="1"/>
</dbReference>
<dbReference type="EMBL" id="AMGV01000004">
    <property type="protein sequence ID" value="KEF57500.1"/>
    <property type="molecule type" value="Genomic_DNA"/>
</dbReference>
<feature type="compositionally biased region" description="Basic and acidic residues" evidence="1">
    <location>
        <begin position="14"/>
        <end position="24"/>
    </location>
</feature>
<proteinExistence type="predicted"/>
<comment type="caution">
    <text evidence="3">The sequence shown here is derived from an EMBL/GenBank/DDBJ whole genome shotgun (WGS) entry which is preliminary data.</text>
</comment>
<dbReference type="Pfam" id="PF07883">
    <property type="entry name" value="Cupin_2"/>
    <property type="match status" value="1"/>
</dbReference>
<evidence type="ECO:0000313" key="3">
    <source>
        <dbReference type="EMBL" id="KEF57500.1"/>
    </source>
</evidence>
<reference evidence="3 4" key="1">
    <citation type="submission" date="2013-03" db="EMBL/GenBank/DDBJ databases">
        <title>The Genome Sequence of Exophiala aquamarina CBS 119918.</title>
        <authorList>
            <consortium name="The Broad Institute Genomics Platform"/>
            <person name="Cuomo C."/>
            <person name="de Hoog S."/>
            <person name="Gorbushina A."/>
            <person name="Walker B."/>
            <person name="Young S.K."/>
            <person name="Zeng Q."/>
            <person name="Gargeya S."/>
            <person name="Fitzgerald M."/>
            <person name="Haas B."/>
            <person name="Abouelleil A."/>
            <person name="Allen A.W."/>
            <person name="Alvarado L."/>
            <person name="Arachchi H.M."/>
            <person name="Berlin A.M."/>
            <person name="Chapman S.B."/>
            <person name="Gainer-Dewar J."/>
            <person name="Goldberg J."/>
            <person name="Griggs A."/>
            <person name="Gujja S."/>
            <person name="Hansen M."/>
            <person name="Howarth C."/>
            <person name="Imamovic A."/>
            <person name="Ireland A."/>
            <person name="Larimer J."/>
            <person name="McCowan C."/>
            <person name="Murphy C."/>
            <person name="Pearson M."/>
            <person name="Poon T.W."/>
            <person name="Priest M."/>
            <person name="Roberts A."/>
            <person name="Saif S."/>
            <person name="Shea T."/>
            <person name="Sisk P."/>
            <person name="Sykes S."/>
            <person name="Wortman J."/>
            <person name="Nusbaum C."/>
            <person name="Birren B."/>
        </authorList>
    </citation>
    <scope>NUCLEOTIDE SEQUENCE [LARGE SCALE GENOMIC DNA]</scope>
    <source>
        <strain evidence="3 4">CBS 119918</strain>
    </source>
</reference>
<dbReference type="CDD" id="cd02231">
    <property type="entry name" value="cupin_BLL6423-like"/>
    <property type="match status" value="1"/>
</dbReference>
<sequence>MTASRSDVQPLPDPQRHITDNDEHGKSFFSKAVSTALPVMNKLGTAHQRLGYLVPPRLAALTSQEDLKVYVASLKDLPSLVPAGGNAAVWYIDMPPGTDSPMHRTVSLDIVIQIEGEVELKLESGEKRIMRPGDLTIQRSTLHAWRNTSSEKWSRMIGIMAECQPVEAGGQVLGPDFPRH</sequence>
<dbReference type="PANTHER" id="PTHR36156">
    <property type="entry name" value="SLR2101 PROTEIN"/>
    <property type="match status" value="1"/>
</dbReference>
<evidence type="ECO:0000313" key="4">
    <source>
        <dbReference type="Proteomes" id="UP000027920"/>
    </source>
</evidence>
<dbReference type="AlphaFoldDB" id="A0A072PPQ4"/>
<dbReference type="HOGENOM" id="CLU_096188_0_1_1"/>
<dbReference type="InterPro" id="IPR047142">
    <property type="entry name" value="OryJ/VirC-like"/>
</dbReference>
<name>A0A072PPQ4_9EURO</name>
<gene>
    <name evidence="3" type="ORF">A1O9_05417</name>
</gene>
<accession>A0A072PPQ4</accession>
<organism evidence="3 4">
    <name type="scientific">Exophiala aquamarina CBS 119918</name>
    <dbReference type="NCBI Taxonomy" id="1182545"/>
    <lineage>
        <taxon>Eukaryota</taxon>
        <taxon>Fungi</taxon>
        <taxon>Dikarya</taxon>
        <taxon>Ascomycota</taxon>
        <taxon>Pezizomycotina</taxon>
        <taxon>Eurotiomycetes</taxon>
        <taxon>Chaetothyriomycetidae</taxon>
        <taxon>Chaetothyriales</taxon>
        <taxon>Herpotrichiellaceae</taxon>
        <taxon>Exophiala</taxon>
    </lineage>
</organism>
<dbReference type="SUPFAM" id="SSF51182">
    <property type="entry name" value="RmlC-like cupins"/>
    <property type="match status" value="1"/>
</dbReference>
<feature type="domain" description="Cupin type-2" evidence="2">
    <location>
        <begin position="91"/>
        <end position="151"/>
    </location>
</feature>
<dbReference type="InterPro" id="IPR014710">
    <property type="entry name" value="RmlC-like_jellyroll"/>
</dbReference>
<dbReference type="RefSeq" id="XP_013260090.1">
    <property type="nucleotide sequence ID" value="XM_013404636.1"/>
</dbReference>